<evidence type="ECO:0000256" key="2">
    <source>
        <dbReference type="ARBA" id="ARBA00022723"/>
    </source>
</evidence>
<sequence length="345" mass="36644">MSLSLHCPLDTRTHNAQAPESSRHHNRDVKLMKRQQCGLDSEHFGTGCQPQFGSCTTEEGNDEDPDVGNPGGGGILDVPRPKLGKVPYGVQINTCTAPRTIAITFDDGPYLYTSKLLSLLKQHDAKVTFFINGHNWANAALAPYPNILRQMIADGHQIGSHTDNHLDLNAIDSATRKQQMAGCNVACQTDMAALGYHVIMWNIDTLDYDNNTPAKIQNSVDIFSAAMSPNATSKYITLEHDVHETTVSVLAEQTIKTALARGYKLVTAGECLGDPAGNWYRNATTGEAISGDGGSGNPGGGNPGGGGSTEPTEPTEPTKPIEPELPLTPGGQCGSNKGGYTCLGS</sequence>
<feature type="region of interest" description="Disordered" evidence="7">
    <location>
        <begin position="283"/>
        <end position="345"/>
    </location>
</feature>
<keyword evidence="4" id="KW-0378">Hydrolase</keyword>
<dbReference type="Proteomes" id="UP001175000">
    <property type="component" value="Unassembled WGS sequence"/>
</dbReference>
<dbReference type="InterPro" id="IPR002509">
    <property type="entry name" value="NODB_dom"/>
</dbReference>
<feature type="domain" description="NodB homology" evidence="8">
    <location>
        <begin position="99"/>
        <end position="179"/>
    </location>
</feature>
<feature type="region of interest" description="Disordered" evidence="7">
    <location>
        <begin position="55"/>
        <end position="80"/>
    </location>
</feature>
<evidence type="ECO:0000256" key="6">
    <source>
        <dbReference type="ARBA" id="ARBA00023285"/>
    </source>
</evidence>
<accession>A0AA40C691</accession>
<proteinExistence type="predicted"/>
<keyword evidence="10" id="KW-1185">Reference proteome</keyword>
<dbReference type="PANTHER" id="PTHR46471:SF2">
    <property type="entry name" value="CHITIN DEACETYLASE-RELATED"/>
    <property type="match status" value="1"/>
</dbReference>
<dbReference type="GO" id="GO:0046872">
    <property type="term" value="F:metal ion binding"/>
    <property type="evidence" value="ECO:0007669"/>
    <property type="project" value="UniProtKB-KW"/>
</dbReference>
<evidence type="ECO:0000256" key="1">
    <source>
        <dbReference type="ARBA" id="ARBA00001941"/>
    </source>
</evidence>
<organism evidence="9 10">
    <name type="scientific">Immersiella caudata</name>
    <dbReference type="NCBI Taxonomy" id="314043"/>
    <lineage>
        <taxon>Eukaryota</taxon>
        <taxon>Fungi</taxon>
        <taxon>Dikarya</taxon>
        <taxon>Ascomycota</taxon>
        <taxon>Pezizomycotina</taxon>
        <taxon>Sordariomycetes</taxon>
        <taxon>Sordariomycetidae</taxon>
        <taxon>Sordariales</taxon>
        <taxon>Lasiosphaeriaceae</taxon>
        <taxon>Immersiella</taxon>
    </lineage>
</organism>
<dbReference type="PANTHER" id="PTHR46471">
    <property type="entry name" value="CHITIN DEACETYLASE"/>
    <property type="match status" value="1"/>
</dbReference>
<feature type="region of interest" description="Disordered" evidence="7">
    <location>
        <begin position="1"/>
        <end position="27"/>
    </location>
</feature>
<evidence type="ECO:0000313" key="10">
    <source>
        <dbReference type="Proteomes" id="UP001175000"/>
    </source>
</evidence>
<comment type="cofactor">
    <cofactor evidence="1">
        <name>Co(2+)</name>
        <dbReference type="ChEBI" id="CHEBI:48828"/>
    </cofactor>
</comment>
<evidence type="ECO:0000256" key="5">
    <source>
        <dbReference type="ARBA" id="ARBA00023277"/>
    </source>
</evidence>
<evidence type="ECO:0000256" key="3">
    <source>
        <dbReference type="ARBA" id="ARBA00022729"/>
    </source>
</evidence>
<protein>
    <recommendedName>
        <fullName evidence="8">NodB homology domain-containing protein</fullName>
    </recommendedName>
</protein>
<keyword evidence="3" id="KW-0732">Signal</keyword>
<keyword evidence="6" id="KW-0170">Cobalt</keyword>
<keyword evidence="5" id="KW-0119">Carbohydrate metabolism</keyword>
<dbReference type="EMBL" id="JAULSU010000002">
    <property type="protein sequence ID" value="KAK0625778.1"/>
    <property type="molecule type" value="Genomic_DNA"/>
</dbReference>
<dbReference type="Gene3D" id="3.20.20.370">
    <property type="entry name" value="Glycoside hydrolase/deacetylase"/>
    <property type="match status" value="2"/>
</dbReference>
<feature type="compositionally biased region" description="Gly residues" evidence="7">
    <location>
        <begin position="291"/>
        <end position="308"/>
    </location>
</feature>
<reference evidence="9" key="1">
    <citation type="submission" date="2023-06" db="EMBL/GenBank/DDBJ databases">
        <title>Genome-scale phylogeny and comparative genomics of the fungal order Sordariales.</title>
        <authorList>
            <consortium name="Lawrence Berkeley National Laboratory"/>
            <person name="Hensen N."/>
            <person name="Bonometti L."/>
            <person name="Westerberg I."/>
            <person name="Brannstrom I.O."/>
            <person name="Guillou S."/>
            <person name="Cros-Aarteil S."/>
            <person name="Calhoun S."/>
            <person name="Haridas S."/>
            <person name="Kuo A."/>
            <person name="Mondo S."/>
            <person name="Pangilinan J."/>
            <person name="Riley R."/>
            <person name="Labutti K."/>
            <person name="Andreopoulos B."/>
            <person name="Lipzen A."/>
            <person name="Chen C."/>
            <person name="Yanf M."/>
            <person name="Daum C."/>
            <person name="Ng V."/>
            <person name="Clum A."/>
            <person name="Steindorff A."/>
            <person name="Ohm R."/>
            <person name="Martin F."/>
            <person name="Silar P."/>
            <person name="Natvig D."/>
            <person name="Lalanne C."/>
            <person name="Gautier V."/>
            <person name="Ament-Velasquez S.L."/>
            <person name="Kruys A."/>
            <person name="Hutchinson M.I."/>
            <person name="Powell A.J."/>
            <person name="Barry K."/>
            <person name="Miller A.N."/>
            <person name="Grigoriev I.V."/>
            <person name="Debuchy R."/>
            <person name="Gladieux P."/>
            <person name="Thoren M.H."/>
            <person name="Johannesson H."/>
        </authorList>
    </citation>
    <scope>NUCLEOTIDE SEQUENCE</scope>
    <source>
        <strain evidence="9">CBS 606.72</strain>
    </source>
</reference>
<dbReference type="InterPro" id="IPR011330">
    <property type="entry name" value="Glyco_hydro/deAcase_b/a-brl"/>
</dbReference>
<name>A0AA40C691_9PEZI</name>
<dbReference type="SUPFAM" id="SSF88713">
    <property type="entry name" value="Glycoside hydrolase/deacetylase"/>
    <property type="match status" value="1"/>
</dbReference>
<dbReference type="Pfam" id="PF01522">
    <property type="entry name" value="Polysacc_deac_1"/>
    <property type="match status" value="1"/>
</dbReference>
<dbReference type="GO" id="GO:0005975">
    <property type="term" value="P:carbohydrate metabolic process"/>
    <property type="evidence" value="ECO:0007669"/>
    <property type="project" value="InterPro"/>
</dbReference>
<dbReference type="AlphaFoldDB" id="A0AA40C691"/>
<keyword evidence="2" id="KW-0479">Metal-binding</keyword>
<evidence type="ECO:0000256" key="7">
    <source>
        <dbReference type="SAM" id="MobiDB-lite"/>
    </source>
</evidence>
<comment type="caution">
    <text evidence="9">The sequence shown here is derived from an EMBL/GenBank/DDBJ whole genome shotgun (WGS) entry which is preliminary data.</text>
</comment>
<dbReference type="PROSITE" id="PS51677">
    <property type="entry name" value="NODB"/>
    <property type="match status" value="1"/>
</dbReference>
<evidence type="ECO:0000259" key="8">
    <source>
        <dbReference type="PROSITE" id="PS51677"/>
    </source>
</evidence>
<dbReference type="GO" id="GO:0016810">
    <property type="term" value="F:hydrolase activity, acting on carbon-nitrogen (but not peptide) bonds"/>
    <property type="evidence" value="ECO:0007669"/>
    <property type="project" value="InterPro"/>
</dbReference>
<evidence type="ECO:0000313" key="9">
    <source>
        <dbReference type="EMBL" id="KAK0625778.1"/>
    </source>
</evidence>
<evidence type="ECO:0000256" key="4">
    <source>
        <dbReference type="ARBA" id="ARBA00022801"/>
    </source>
</evidence>
<gene>
    <name evidence="9" type="ORF">B0T14DRAFT_534139</name>
</gene>